<dbReference type="Gene3D" id="2.60.130.10">
    <property type="entry name" value="Aromatic compound dioxygenase"/>
    <property type="match status" value="1"/>
</dbReference>
<evidence type="ECO:0000313" key="6">
    <source>
        <dbReference type="Proteomes" id="UP000250043"/>
    </source>
</evidence>
<protein>
    <submittedName>
        <fullName evidence="5">Aromatic compound dioxygenase</fullName>
    </submittedName>
</protein>
<dbReference type="SUPFAM" id="SSF49482">
    <property type="entry name" value="Aromatic compound dioxygenase"/>
    <property type="match status" value="1"/>
</dbReference>
<evidence type="ECO:0000256" key="3">
    <source>
        <dbReference type="ARBA" id="ARBA00023002"/>
    </source>
</evidence>
<evidence type="ECO:0000256" key="1">
    <source>
        <dbReference type="ARBA" id="ARBA00007825"/>
    </source>
</evidence>
<reference evidence="5 6" key="1">
    <citation type="submission" date="2016-07" db="EMBL/GenBank/DDBJ databases">
        <title>Draft genome of the white-rot fungus Obba rivulosa 3A-2.</title>
        <authorList>
            <consortium name="DOE Joint Genome Institute"/>
            <person name="Miettinen O."/>
            <person name="Riley R."/>
            <person name="Acob R."/>
            <person name="Barry K."/>
            <person name="Cullen D."/>
            <person name="De Vries R."/>
            <person name="Hainaut M."/>
            <person name="Hatakka A."/>
            <person name="Henrissat B."/>
            <person name="Hilden K."/>
            <person name="Kuo R."/>
            <person name="Labutti K."/>
            <person name="Lipzen A."/>
            <person name="Makela M.R."/>
            <person name="Sandor L."/>
            <person name="Spatafora J.W."/>
            <person name="Grigoriev I.V."/>
            <person name="Hibbett D.S."/>
        </authorList>
    </citation>
    <scope>NUCLEOTIDE SEQUENCE [LARGE SCALE GENOMIC DNA]</scope>
    <source>
        <strain evidence="5 6">3A-2</strain>
    </source>
</reference>
<dbReference type="PANTHER" id="PTHR33711:SF10">
    <property type="entry name" value="INTRADIOL RING-CLEAVAGE DIOXYGENASES DOMAIN-CONTAINING PROTEIN"/>
    <property type="match status" value="1"/>
</dbReference>
<keyword evidence="6" id="KW-1185">Reference proteome</keyword>
<name>A0A8E2AIR4_9APHY</name>
<dbReference type="GO" id="GO:0016702">
    <property type="term" value="F:oxidoreductase activity, acting on single donors with incorporation of molecular oxygen, incorporation of two atoms of oxygen"/>
    <property type="evidence" value="ECO:0007669"/>
    <property type="project" value="InterPro"/>
</dbReference>
<evidence type="ECO:0000256" key="2">
    <source>
        <dbReference type="ARBA" id="ARBA00022964"/>
    </source>
</evidence>
<keyword evidence="3" id="KW-0560">Oxidoreductase</keyword>
<keyword evidence="2 5" id="KW-0223">Dioxygenase</keyword>
<feature type="domain" description="Intradiol ring-cleavage dioxygenases" evidence="4">
    <location>
        <begin position="56"/>
        <end position="185"/>
    </location>
</feature>
<accession>A0A8E2AIR4</accession>
<dbReference type="EMBL" id="KV722599">
    <property type="protein sequence ID" value="OCH85236.1"/>
    <property type="molecule type" value="Genomic_DNA"/>
</dbReference>
<dbReference type="AlphaFoldDB" id="A0A8E2AIR4"/>
<dbReference type="OrthoDB" id="121380at2759"/>
<sequence>MSPVPTFDNFAFASYVGVSLLTRILAIIRNAFQLLIPDNPLLYRLFNKRNPEWHDVEGPYYVLGAPSRNIAEGKAVLASRDILRGGVPFLLCLTIKDVKGNPIPHAEVDCWQADTNGSYYFRSYTLRGKLTTDFNGYVEALTAVPGEYGPKGSERPGHIHMRIRDRSGQHHELTTQVYVCSGNDPEEMYRDPVKYLRTPKTSLVMKAWSVPSANNDEKYKNLPELPNGDVETVRKVAWWNSKLAETGSNAKIVAGGHMELGLAPRRAGLLGLLGF</sequence>
<dbReference type="InterPro" id="IPR000627">
    <property type="entry name" value="Intradiol_dOase_C"/>
</dbReference>
<dbReference type="Proteomes" id="UP000250043">
    <property type="component" value="Unassembled WGS sequence"/>
</dbReference>
<dbReference type="Pfam" id="PF00775">
    <property type="entry name" value="Dioxygenase_C"/>
    <property type="match status" value="1"/>
</dbReference>
<dbReference type="InterPro" id="IPR050770">
    <property type="entry name" value="Intradiol_RC_Dioxygenase"/>
</dbReference>
<proteinExistence type="inferred from homology"/>
<evidence type="ECO:0000259" key="4">
    <source>
        <dbReference type="Pfam" id="PF00775"/>
    </source>
</evidence>
<organism evidence="5 6">
    <name type="scientific">Obba rivulosa</name>
    <dbReference type="NCBI Taxonomy" id="1052685"/>
    <lineage>
        <taxon>Eukaryota</taxon>
        <taxon>Fungi</taxon>
        <taxon>Dikarya</taxon>
        <taxon>Basidiomycota</taxon>
        <taxon>Agaricomycotina</taxon>
        <taxon>Agaricomycetes</taxon>
        <taxon>Polyporales</taxon>
        <taxon>Gelatoporiaceae</taxon>
        <taxon>Obba</taxon>
    </lineage>
</organism>
<dbReference type="InterPro" id="IPR015889">
    <property type="entry name" value="Intradiol_dOase_core"/>
</dbReference>
<evidence type="ECO:0000313" key="5">
    <source>
        <dbReference type="EMBL" id="OCH85236.1"/>
    </source>
</evidence>
<gene>
    <name evidence="5" type="ORF">OBBRIDRAFT_798377</name>
</gene>
<dbReference type="PANTHER" id="PTHR33711">
    <property type="entry name" value="DIOXYGENASE, PUTATIVE (AFU_ORTHOLOGUE AFUA_2G02910)-RELATED"/>
    <property type="match status" value="1"/>
</dbReference>
<dbReference type="GO" id="GO:0008199">
    <property type="term" value="F:ferric iron binding"/>
    <property type="evidence" value="ECO:0007669"/>
    <property type="project" value="InterPro"/>
</dbReference>
<comment type="similarity">
    <text evidence="1">Belongs to the intradiol ring-cleavage dioxygenase family.</text>
</comment>